<evidence type="ECO:0000256" key="5">
    <source>
        <dbReference type="ARBA" id="ARBA00022989"/>
    </source>
</evidence>
<feature type="transmembrane region" description="Helical" evidence="7">
    <location>
        <begin position="110"/>
        <end position="131"/>
    </location>
</feature>
<dbReference type="AlphaFoldDB" id="A0A1E3UDV2"/>
<evidence type="ECO:0000313" key="11">
    <source>
        <dbReference type="Proteomes" id="UP000094271"/>
    </source>
</evidence>
<keyword evidence="5 7" id="KW-1133">Transmembrane helix</keyword>
<dbReference type="EMBL" id="MEHD01000021">
    <property type="protein sequence ID" value="ODR57605.1"/>
    <property type="molecule type" value="Genomic_DNA"/>
</dbReference>
<dbReference type="PANTHER" id="PTHR43744">
    <property type="entry name" value="ABC TRANSPORTER PERMEASE PROTEIN MG189-RELATED-RELATED"/>
    <property type="match status" value="1"/>
</dbReference>
<dbReference type="OrthoDB" id="9787837at2"/>
<feature type="transmembrane region" description="Helical" evidence="7">
    <location>
        <begin position="74"/>
        <end position="98"/>
    </location>
</feature>
<feature type="transmembrane region" description="Helical" evidence="7">
    <location>
        <begin position="243"/>
        <end position="263"/>
    </location>
</feature>
<evidence type="ECO:0000256" key="2">
    <source>
        <dbReference type="ARBA" id="ARBA00022448"/>
    </source>
</evidence>
<comment type="similarity">
    <text evidence="7">Belongs to the binding-protein-dependent transport system permease family.</text>
</comment>
<evidence type="ECO:0000313" key="12">
    <source>
        <dbReference type="Proteomes" id="UP000094869"/>
    </source>
</evidence>
<keyword evidence="2 7" id="KW-0813">Transport</keyword>
<feature type="transmembrane region" description="Helical" evidence="7">
    <location>
        <begin position="14"/>
        <end position="36"/>
    </location>
</feature>
<comment type="caution">
    <text evidence="9">The sequence shown here is derived from an EMBL/GenBank/DDBJ whole genome shotgun (WGS) entry which is preliminary data.</text>
</comment>
<evidence type="ECO:0000313" key="10">
    <source>
        <dbReference type="EMBL" id="ODR57605.1"/>
    </source>
</evidence>
<dbReference type="InterPro" id="IPR000515">
    <property type="entry name" value="MetI-like"/>
</dbReference>
<proteinExistence type="inferred from homology"/>
<keyword evidence="12" id="KW-1185">Reference proteome</keyword>
<organism evidence="9 11">
    <name type="scientific">Eisenbergiella tayi</name>
    <dbReference type="NCBI Taxonomy" id="1432052"/>
    <lineage>
        <taxon>Bacteria</taxon>
        <taxon>Bacillati</taxon>
        <taxon>Bacillota</taxon>
        <taxon>Clostridia</taxon>
        <taxon>Lachnospirales</taxon>
        <taxon>Lachnospiraceae</taxon>
        <taxon>Eisenbergiella</taxon>
    </lineage>
</organism>
<protein>
    <submittedName>
        <fullName evidence="9">Sugar ABC transporter permease</fullName>
    </submittedName>
</protein>
<dbReference type="Proteomes" id="UP000094271">
    <property type="component" value="Unassembled WGS sequence"/>
</dbReference>
<dbReference type="EMBL" id="MEHA01000022">
    <property type="protein sequence ID" value="ODR46861.1"/>
    <property type="molecule type" value="Genomic_DNA"/>
</dbReference>
<reference evidence="10 12" key="1">
    <citation type="submission" date="2016-08" db="EMBL/GenBank/DDBJ databases">
        <title>Characterization of Isolates of Eisenbergiella tayi Derived from Blood Cultures, Using Whole Genome Sequencing.</title>
        <authorList>
            <person name="Bernier A.-M."/>
            <person name="Burdz T."/>
            <person name="Wiebe D."/>
            <person name="Bernard K."/>
        </authorList>
    </citation>
    <scope>NUCLEOTIDE SEQUENCE [LARGE SCALE GENOMIC DNA]</scope>
    <source>
        <strain evidence="10 12">NML120146</strain>
    </source>
</reference>
<dbReference type="GO" id="GO:0005886">
    <property type="term" value="C:plasma membrane"/>
    <property type="evidence" value="ECO:0007669"/>
    <property type="project" value="UniProtKB-SubCell"/>
</dbReference>
<evidence type="ECO:0000313" key="9">
    <source>
        <dbReference type="EMBL" id="ODR46861.1"/>
    </source>
</evidence>
<comment type="subcellular location">
    <subcellularLocation>
        <location evidence="1 7">Cell membrane</location>
        <topology evidence="1 7">Multi-pass membrane protein</topology>
    </subcellularLocation>
</comment>
<evidence type="ECO:0000256" key="7">
    <source>
        <dbReference type="RuleBase" id="RU363032"/>
    </source>
</evidence>
<gene>
    <name evidence="9" type="ORF">BEI59_24280</name>
    <name evidence="10" type="ORF">BEI63_10885</name>
</gene>
<evidence type="ECO:0000259" key="8">
    <source>
        <dbReference type="PROSITE" id="PS50928"/>
    </source>
</evidence>
<dbReference type="Gene3D" id="1.10.3720.10">
    <property type="entry name" value="MetI-like"/>
    <property type="match status" value="1"/>
</dbReference>
<dbReference type="Proteomes" id="UP000094869">
    <property type="component" value="Unassembled WGS sequence"/>
</dbReference>
<keyword evidence="4 7" id="KW-0812">Transmembrane</keyword>
<evidence type="ECO:0000256" key="4">
    <source>
        <dbReference type="ARBA" id="ARBA00022692"/>
    </source>
</evidence>
<keyword evidence="3" id="KW-1003">Cell membrane</keyword>
<feature type="domain" description="ABC transmembrane type-1" evidence="8">
    <location>
        <begin position="75"/>
        <end position="264"/>
    </location>
</feature>
<dbReference type="CDD" id="cd06261">
    <property type="entry name" value="TM_PBP2"/>
    <property type="match status" value="1"/>
</dbReference>
<dbReference type="InterPro" id="IPR035906">
    <property type="entry name" value="MetI-like_sf"/>
</dbReference>
<feature type="transmembrane region" description="Helical" evidence="7">
    <location>
        <begin position="143"/>
        <end position="160"/>
    </location>
</feature>
<evidence type="ECO:0000256" key="1">
    <source>
        <dbReference type="ARBA" id="ARBA00004651"/>
    </source>
</evidence>
<dbReference type="Pfam" id="PF00528">
    <property type="entry name" value="BPD_transp_1"/>
    <property type="match status" value="1"/>
</dbReference>
<accession>A0A1E3UDV2</accession>
<evidence type="ECO:0000256" key="6">
    <source>
        <dbReference type="ARBA" id="ARBA00023136"/>
    </source>
</evidence>
<name>A0A1E3UDV2_9FIRM</name>
<evidence type="ECO:0000256" key="3">
    <source>
        <dbReference type="ARBA" id="ARBA00022475"/>
    </source>
</evidence>
<dbReference type="PANTHER" id="PTHR43744:SF12">
    <property type="entry name" value="ABC TRANSPORTER PERMEASE PROTEIN MG189-RELATED"/>
    <property type="match status" value="1"/>
</dbReference>
<dbReference type="SUPFAM" id="SSF161098">
    <property type="entry name" value="MetI-like"/>
    <property type="match status" value="1"/>
</dbReference>
<reference evidence="9 11" key="2">
    <citation type="submission" date="2016-08" db="EMBL/GenBank/DDBJ databases">
        <authorList>
            <person name="Seilhamer J.J."/>
        </authorList>
    </citation>
    <scope>NUCLEOTIDE SEQUENCE [LARGE SCALE GENOMIC DNA]</scope>
    <source>
        <strain evidence="9 11">NML150140-1</strain>
    </source>
</reference>
<sequence>MKMSKSKNKIAGKAVSYLVLIIGAVVMLVPFIWMVLTSFKTYAEAVKVPVVWLPAVWKFDNYREVLLRLDFLQYYGNTILVTFLVTVIMLFIGSLSAFAFARMEFPFKNFLFFMLLTVFMVPAQMTMIPKYLIISRLHWVDTLWALVVPNVFSVYTMFMLRQFLAALPRELEDAGKIDGCTWFRLYWNIEMPLCKSSIVAITVLNILWCWNDLLWPLIATSSDKMRVLSVAIATLQGQHGTEYHLLMAAGVMATIPMVLMYMIGQKYFMTGIAFAGVKG</sequence>
<dbReference type="PROSITE" id="PS50928">
    <property type="entry name" value="ABC_TM1"/>
    <property type="match status" value="1"/>
</dbReference>
<keyword evidence="6 7" id="KW-0472">Membrane</keyword>
<dbReference type="GO" id="GO:0055085">
    <property type="term" value="P:transmembrane transport"/>
    <property type="evidence" value="ECO:0007669"/>
    <property type="project" value="InterPro"/>
</dbReference>